<reference evidence="1" key="2">
    <citation type="submission" date="2020-09" db="EMBL/GenBank/DDBJ databases">
        <authorList>
            <person name="Sun Q."/>
            <person name="Kim S."/>
        </authorList>
    </citation>
    <scope>NUCLEOTIDE SEQUENCE</scope>
    <source>
        <strain evidence="1">KCTC 42097</strain>
    </source>
</reference>
<comment type="caution">
    <text evidence="1">The sequence shown here is derived from an EMBL/GenBank/DDBJ whole genome shotgun (WGS) entry which is preliminary data.</text>
</comment>
<sequence>MGLFADKVSALRQITEAAIPENLRFVCIFLSISDGAERARTVHACGTGFETVWRQVLDNAAVVMERHKLRGNWLRVDWVNGFEQVTFQDLRRHLGQTKRNYFRHGLSLDPGFEHAFLSEELNANGMLDGGNRIDHAVINEKNFSVYALKRFGPNFRADYSDDKTVVIFSTAGFFSDEEERVYELNPSGVDGGRRRVNKLSPNTTNALIHAGSNYLARQVGEDGRFIYGMHPCFDRPIKTYNTLRHASSTYAMIEAWEVTRSADLKAAIERSLAFIRGELIQNNTLPDGSEASFLVESNHEIKLGGNAVTILALVQYAHATGDRSDLPLLERLANGIRHMQDPIIGSFIHVLDAANLSVRAPFRTIYYDGEAAFALMRLYGLTGDPRWLETVELAFEHFLRENYWQHHDHWLGYCVNELTRYRPKEKYFRFGIRNVADHLQFVATRITTFPTLLELMMAASDMLARLAEKPELRHLLLEIDLEEFKDALQFRAHYLLNGHFYPEQAMFFRSPKKIAGSFFIRHHGFRVRIDDVEHYLSGFVAYLKHLRDDPFSQLSVRKKQPPS</sequence>
<dbReference type="Proteomes" id="UP000641137">
    <property type="component" value="Unassembled WGS sequence"/>
</dbReference>
<proteinExistence type="predicted"/>
<dbReference type="Gene3D" id="1.50.10.10">
    <property type="match status" value="1"/>
</dbReference>
<evidence type="ECO:0000313" key="1">
    <source>
        <dbReference type="EMBL" id="GHC78519.1"/>
    </source>
</evidence>
<organism evidence="1 2">
    <name type="scientific">Limoniibacter endophyticus</name>
    <dbReference type="NCBI Taxonomy" id="1565040"/>
    <lineage>
        <taxon>Bacteria</taxon>
        <taxon>Pseudomonadati</taxon>
        <taxon>Pseudomonadota</taxon>
        <taxon>Alphaproteobacteria</taxon>
        <taxon>Hyphomicrobiales</taxon>
        <taxon>Bartonellaceae</taxon>
        <taxon>Limoniibacter</taxon>
    </lineage>
</organism>
<dbReference type="GO" id="GO:0005975">
    <property type="term" value="P:carbohydrate metabolic process"/>
    <property type="evidence" value="ECO:0007669"/>
    <property type="project" value="InterPro"/>
</dbReference>
<protein>
    <submittedName>
        <fullName evidence="1">Uncharacterized protein</fullName>
    </submittedName>
</protein>
<dbReference type="InterPro" id="IPR012341">
    <property type="entry name" value="6hp_glycosidase-like_sf"/>
</dbReference>
<dbReference type="SUPFAM" id="SSF48208">
    <property type="entry name" value="Six-hairpin glycosidases"/>
    <property type="match status" value="1"/>
</dbReference>
<dbReference type="AlphaFoldDB" id="A0A8J3GHE5"/>
<evidence type="ECO:0000313" key="2">
    <source>
        <dbReference type="Proteomes" id="UP000641137"/>
    </source>
</evidence>
<keyword evidence="2" id="KW-1185">Reference proteome</keyword>
<dbReference type="EMBL" id="BMZO01000010">
    <property type="protein sequence ID" value="GHC78519.1"/>
    <property type="molecule type" value="Genomic_DNA"/>
</dbReference>
<accession>A0A8J3GHE5</accession>
<dbReference type="RefSeq" id="WP_189492066.1">
    <property type="nucleotide sequence ID" value="NZ_BMZO01000010.1"/>
</dbReference>
<gene>
    <name evidence="1" type="ORF">GCM10010136_30630</name>
</gene>
<name>A0A8J3GHE5_9HYPH</name>
<dbReference type="InterPro" id="IPR008928">
    <property type="entry name" value="6-hairpin_glycosidase_sf"/>
</dbReference>
<reference evidence="1" key="1">
    <citation type="journal article" date="2014" name="Int. J. Syst. Evol. Microbiol.">
        <title>Complete genome sequence of Corynebacterium casei LMG S-19264T (=DSM 44701T), isolated from a smear-ripened cheese.</title>
        <authorList>
            <consortium name="US DOE Joint Genome Institute (JGI-PGF)"/>
            <person name="Walter F."/>
            <person name="Albersmeier A."/>
            <person name="Kalinowski J."/>
            <person name="Ruckert C."/>
        </authorList>
    </citation>
    <scope>NUCLEOTIDE SEQUENCE</scope>
    <source>
        <strain evidence="1">KCTC 42097</strain>
    </source>
</reference>